<sequence length="307" mass="34523">EIIQKLFVKDKNFLKASKEIKPSALREYLREIPEISWDDVGGLDEIKQELKEAIEWPLMHPKLFKKAGIRPIAGILLYGPPGCGKTLLAEAVASETKSNFITVKGPELLSKWVGESEKNIRSIFAKARELAPSIIYFDEIEALTANRGGWKGSAVHDNVMTQLLTEMDGIESNRGIVIVASTNRPDLVDPALLRPGRIDKLLYVIAPDYEGRIKILEVHTKNMPLKEGISLKNIALMTENYSGADLENLCREAGMQAIREKLEDFDTVEFKHFEYALTKIGSTLQKETIDKYENLAKQLAQDQKVKD</sequence>
<dbReference type="SMART" id="SM00382">
    <property type="entry name" value="AAA"/>
    <property type="match status" value="1"/>
</dbReference>
<evidence type="ECO:0000256" key="1">
    <source>
        <dbReference type="ARBA" id="ARBA00022737"/>
    </source>
</evidence>
<feature type="non-terminal residue" evidence="5">
    <location>
        <position position="1"/>
    </location>
</feature>
<evidence type="ECO:0000259" key="4">
    <source>
        <dbReference type="SMART" id="SM00382"/>
    </source>
</evidence>
<keyword evidence="2" id="KW-0547">Nucleotide-binding</keyword>
<dbReference type="AlphaFoldDB" id="X0ZA10"/>
<dbReference type="InterPro" id="IPR003593">
    <property type="entry name" value="AAA+_ATPase"/>
</dbReference>
<evidence type="ECO:0000256" key="2">
    <source>
        <dbReference type="ARBA" id="ARBA00022741"/>
    </source>
</evidence>
<organism evidence="5">
    <name type="scientific">marine sediment metagenome</name>
    <dbReference type="NCBI Taxonomy" id="412755"/>
    <lineage>
        <taxon>unclassified sequences</taxon>
        <taxon>metagenomes</taxon>
        <taxon>ecological metagenomes</taxon>
    </lineage>
</organism>
<dbReference type="InterPro" id="IPR003959">
    <property type="entry name" value="ATPase_AAA_core"/>
</dbReference>
<dbReference type="PANTHER" id="PTHR23077">
    <property type="entry name" value="AAA-FAMILY ATPASE"/>
    <property type="match status" value="1"/>
</dbReference>
<dbReference type="Pfam" id="PF17862">
    <property type="entry name" value="AAA_lid_3"/>
    <property type="match status" value="1"/>
</dbReference>
<dbReference type="InterPro" id="IPR027417">
    <property type="entry name" value="P-loop_NTPase"/>
</dbReference>
<dbReference type="GO" id="GO:0016887">
    <property type="term" value="F:ATP hydrolysis activity"/>
    <property type="evidence" value="ECO:0007669"/>
    <property type="project" value="InterPro"/>
</dbReference>
<dbReference type="InterPro" id="IPR041569">
    <property type="entry name" value="AAA_lid_3"/>
</dbReference>
<feature type="domain" description="AAA+ ATPase" evidence="4">
    <location>
        <begin position="71"/>
        <end position="208"/>
    </location>
</feature>
<accession>X0ZA10</accession>
<dbReference type="SUPFAM" id="SSF52540">
    <property type="entry name" value="P-loop containing nucleoside triphosphate hydrolases"/>
    <property type="match status" value="1"/>
</dbReference>
<gene>
    <name evidence="5" type="ORF">S01H4_16829</name>
</gene>
<dbReference type="Gene3D" id="3.40.50.300">
    <property type="entry name" value="P-loop containing nucleotide triphosphate hydrolases"/>
    <property type="match status" value="1"/>
</dbReference>
<dbReference type="Gene3D" id="1.10.8.60">
    <property type="match status" value="1"/>
</dbReference>
<dbReference type="Pfam" id="PF00004">
    <property type="entry name" value="AAA"/>
    <property type="match status" value="1"/>
</dbReference>
<dbReference type="EMBL" id="BART01007394">
    <property type="protein sequence ID" value="GAG57233.1"/>
    <property type="molecule type" value="Genomic_DNA"/>
</dbReference>
<keyword evidence="3" id="KW-0067">ATP-binding</keyword>
<dbReference type="FunFam" id="1.10.8.60:FF:000038">
    <property type="entry name" value="spermatogenesis-associated protein 5-like protein 1"/>
    <property type="match status" value="1"/>
</dbReference>
<keyword evidence="1" id="KW-0677">Repeat</keyword>
<protein>
    <recommendedName>
        <fullName evidence="4">AAA+ ATPase domain-containing protein</fullName>
    </recommendedName>
</protein>
<dbReference type="InterPro" id="IPR050168">
    <property type="entry name" value="AAA_ATPase_domain"/>
</dbReference>
<comment type="caution">
    <text evidence="5">The sequence shown here is derived from an EMBL/GenBank/DDBJ whole genome shotgun (WGS) entry which is preliminary data.</text>
</comment>
<dbReference type="GO" id="GO:0005524">
    <property type="term" value="F:ATP binding"/>
    <property type="evidence" value="ECO:0007669"/>
    <property type="project" value="UniProtKB-KW"/>
</dbReference>
<dbReference type="CDD" id="cd19511">
    <property type="entry name" value="RecA-like_CDC48_r2-like"/>
    <property type="match status" value="1"/>
</dbReference>
<evidence type="ECO:0000256" key="3">
    <source>
        <dbReference type="ARBA" id="ARBA00022840"/>
    </source>
</evidence>
<reference evidence="5" key="1">
    <citation type="journal article" date="2014" name="Front. Microbiol.">
        <title>High frequency of phylogenetically diverse reductive dehalogenase-homologous genes in deep subseafloor sedimentary metagenomes.</title>
        <authorList>
            <person name="Kawai M."/>
            <person name="Futagami T."/>
            <person name="Toyoda A."/>
            <person name="Takaki Y."/>
            <person name="Nishi S."/>
            <person name="Hori S."/>
            <person name="Arai W."/>
            <person name="Tsubouchi T."/>
            <person name="Morono Y."/>
            <person name="Uchiyama I."/>
            <person name="Ito T."/>
            <person name="Fujiyama A."/>
            <person name="Inagaki F."/>
            <person name="Takami H."/>
        </authorList>
    </citation>
    <scope>NUCLEOTIDE SEQUENCE</scope>
    <source>
        <strain evidence="5">Expedition CK06-06</strain>
    </source>
</reference>
<evidence type="ECO:0000313" key="5">
    <source>
        <dbReference type="EMBL" id="GAG57233.1"/>
    </source>
</evidence>
<proteinExistence type="predicted"/>
<dbReference type="FunFam" id="3.40.50.300:FF:000018">
    <property type="entry name" value="Cell division control 48"/>
    <property type="match status" value="1"/>
</dbReference>
<name>X0ZA10_9ZZZZ</name>
<dbReference type="PANTHER" id="PTHR23077:SF171">
    <property type="entry name" value="NUCLEAR VALOSIN-CONTAINING PROTEIN-LIKE"/>
    <property type="match status" value="1"/>
</dbReference>